<dbReference type="InterPro" id="IPR003656">
    <property type="entry name" value="Znf_BED"/>
</dbReference>
<dbReference type="GO" id="GO:1990837">
    <property type="term" value="F:sequence-specific double-stranded DNA binding"/>
    <property type="evidence" value="ECO:0007669"/>
    <property type="project" value="TreeGrafter"/>
</dbReference>
<reference evidence="7" key="1">
    <citation type="journal article" date="2019" name="Sci. Rep.">
        <title>Draft genome of Tanacetum cinerariifolium, the natural source of mosquito coil.</title>
        <authorList>
            <person name="Yamashiro T."/>
            <person name="Shiraishi A."/>
            <person name="Satake H."/>
            <person name="Nakayama K."/>
        </authorList>
    </citation>
    <scope>NUCLEOTIDE SEQUENCE</scope>
</reference>
<comment type="caution">
    <text evidence="7">The sequence shown here is derived from an EMBL/GenBank/DDBJ whole genome shotgun (WGS) entry which is preliminary data.</text>
</comment>
<dbReference type="InterPro" id="IPR036236">
    <property type="entry name" value="Znf_C2H2_sf"/>
</dbReference>
<evidence type="ECO:0000256" key="2">
    <source>
        <dbReference type="ARBA" id="ARBA00022771"/>
    </source>
</evidence>
<dbReference type="InterPro" id="IPR053031">
    <property type="entry name" value="Cuticle_assoc_protein"/>
</dbReference>
<dbReference type="SMART" id="SM00614">
    <property type="entry name" value="ZnF_BED"/>
    <property type="match status" value="1"/>
</dbReference>
<dbReference type="PANTHER" id="PTHR34396">
    <property type="entry name" value="OS03G0264950 PROTEIN-RELATED"/>
    <property type="match status" value="1"/>
</dbReference>
<evidence type="ECO:0000256" key="1">
    <source>
        <dbReference type="ARBA" id="ARBA00022723"/>
    </source>
</evidence>
<evidence type="ECO:0000256" key="4">
    <source>
        <dbReference type="PROSITE-ProRule" id="PRU00027"/>
    </source>
</evidence>
<accession>A0A699GHW8</accession>
<dbReference type="AlphaFoldDB" id="A0A699GHW8"/>
<keyword evidence="3" id="KW-0862">Zinc</keyword>
<evidence type="ECO:0000259" key="6">
    <source>
        <dbReference type="PROSITE" id="PS50808"/>
    </source>
</evidence>
<evidence type="ECO:0000256" key="5">
    <source>
        <dbReference type="SAM" id="MobiDB-lite"/>
    </source>
</evidence>
<dbReference type="GO" id="GO:0008270">
    <property type="term" value="F:zinc ion binding"/>
    <property type="evidence" value="ECO:0007669"/>
    <property type="project" value="UniProtKB-KW"/>
</dbReference>
<evidence type="ECO:0000256" key="3">
    <source>
        <dbReference type="ARBA" id="ARBA00022833"/>
    </source>
</evidence>
<feature type="domain" description="BED-type" evidence="6">
    <location>
        <begin position="61"/>
        <end position="127"/>
    </location>
</feature>
<dbReference type="GO" id="GO:0005634">
    <property type="term" value="C:nucleus"/>
    <property type="evidence" value="ECO:0007669"/>
    <property type="project" value="TreeGrafter"/>
</dbReference>
<evidence type="ECO:0000313" key="7">
    <source>
        <dbReference type="EMBL" id="GEU29041.1"/>
    </source>
</evidence>
<feature type="region of interest" description="Disordered" evidence="5">
    <location>
        <begin position="32"/>
        <end position="61"/>
    </location>
</feature>
<dbReference type="SUPFAM" id="SSF57667">
    <property type="entry name" value="beta-beta-alpha zinc fingers"/>
    <property type="match status" value="1"/>
</dbReference>
<proteinExistence type="predicted"/>
<dbReference type="PANTHER" id="PTHR34396:SF25">
    <property type="entry name" value="BOUNDARY ELEMENT ASSOCIATED FACTOR"/>
    <property type="match status" value="1"/>
</dbReference>
<keyword evidence="2 4" id="KW-0863">Zinc-finger</keyword>
<keyword evidence="1" id="KW-0479">Metal-binding</keyword>
<dbReference type="GO" id="GO:0006357">
    <property type="term" value="P:regulation of transcription by RNA polymerase II"/>
    <property type="evidence" value="ECO:0007669"/>
    <property type="project" value="TreeGrafter"/>
</dbReference>
<gene>
    <name evidence="7" type="ORF">Tci_001019</name>
</gene>
<name>A0A699GHW8_TANCI</name>
<dbReference type="PROSITE" id="PS50808">
    <property type="entry name" value="ZF_BED"/>
    <property type="match status" value="1"/>
</dbReference>
<feature type="compositionally biased region" description="Basic and acidic residues" evidence="5">
    <location>
        <begin position="38"/>
        <end position="48"/>
    </location>
</feature>
<organism evidence="7">
    <name type="scientific">Tanacetum cinerariifolium</name>
    <name type="common">Dalmatian daisy</name>
    <name type="synonym">Chrysanthemum cinerariifolium</name>
    <dbReference type="NCBI Taxonomy" id="118510"/>
    <lineage>
        <taxon>Eukaryota</taxon>
        <taxon>Viridiplantae</taxon>
        <taxon>Streptophyta</taxon>
        <taxon>Embryophyta</taxon>
        <taxon>Tracheophyta</taxon>
        <taxon>Spermatophyta</taxon>
        <taxon>Magnoliopsida</taxon>
        <taxon>eudicotyledons</taxon>
        <taxon>Gunneridae</taxon>
        <taxon>Pentapetalae</taxon>
        <taxon>asterids</taxon>
        <taxon>campanulids</taxon>
        <taxon>Asterales</taxon>
        <taxon>Asteraceae</taxon>
        <taxon>Asteroideae</taxon>
        <taxon>Anthemideae</taxon>
        <taxon>Anthemidinae</taxon>
        <taxon>Tanacetum</taxon>
    </lineage>
</organism>
<protein>
    <submittedName>
        <fullName evidence="7">Zinc finger BED domain-containing protein RICESLEEPER 2</fullName>
    </submittedName>
</protein>
<sequence length="127" mass="14753">MDDIYSLLTNHESFSSQQNYTMEDDTIDLDGVDLGSELNHDKDIEKNDKKHKRKAPSKPRKTFSECWKYFVPKFEPDENGVMTKMAYCKWCPTVYKDDSVKNGTGNMNKHYVICDKNTANEEGNKKN</sequence>
<dbReference type="EMBL" id="BKCJ010000039">
    <property type="protein sequence ID" value="GEU29041.1"/>
    <property type="molecule type" value="Genomic_DNA"/>
</dbReference>
<feature type="compositionally biased region" description="Basic residues" evidence="5">
    <location>
        <begin position="49"/>
        <end position="61"/>
    </location>
</feature>